<dbReference type="Proteomes" id="UP000663823">
    <property type="component" value="Unassembled WGS sequence"/>
</dbReference>
<feature type="non-terminal residue" evidence="3">
    <location>
        <position position="28"/>
    </location>
</feature>
<gene>
    <name evidence="3" type="ORF">FNK824_LOCUS40893</name>
    <name evidence="2" type="ORF">OTI717_LOCUS25163</name>
</gene>
<dbReference type="EMBL" id="CAJOBE010035517">
    <property type="protein sequence ID" value="CAF4307967.1"/>
    <property type="molecule type" value="Genomic_DNA"/>
</dbReference>
<evidence type="ECO:0000256" key="1">
    <source>
        <dbReference type="SAM" id="MobiDB-lite"/>
    </source>
</evidence>
<reference evidence="3" key="1">
    <citation type="submission" date="2021-02" db="EMBL/GenBank/DDBJ databases">
        <authorList>
            <person name="Nowell W R."/>
        </authorList>
    </citation>
    <scope>NUCLEOTIDE SEQUENCE</scope>
</reference>
<organism evidence="3 4">
    <name type="scientific">Rotaria sordida</name>
    <dbReference type="NCBI Taxonomy" id="392033"/>
    <lineage>
        <taxon>Eukaryota</taxon>
        <taxon>Metazoa</taxon>
        <taxon>Spiralia</taxon>
        <taxon>Gnathifera</taxon>
        <taxon>Rotifera</taxon>
        <taxon>Eurotatoria</taxon>
        <taxon>Bdelloidea</taxon>
        <taxon>Philodinida</taxon>
        <taxon>Philodinidae</taxon>
        <taxon>Rotaria</taxon>
    </lineage>
</organism>
<dbReference type="EMBL" id="CAJOAX010004923">
    <property type="protein sequence ID" value="CAF3927451.1"/>
    <property type="molecule type" value="Genomic_DNA"/>
</dbReference>
<comment type="caution">
    <text evidence="3">The sequence shown here is derived from an EMBL/GenBank/DDBJ whole genome shotgun (WGS) entry which is preliminary data.</text>
</comment>
<feature type="compositionally biased region" description="Basic and acidic residues" evidence="1">
    <location>
        <begin position="17"/>
        <end position="28"/>
    </location>
</feature>
<sequence length="28" mass="3315">MNHSSNVYQKTLLKTPSPEKYHAEEIRI</sequence>
<protein>
    <submittedName>
        <fullName evidence="3">Uncharacterized protein</fullName>
    </submittedName>
</protein>
<evidence type="ECO:0000313" key="3">
    <source>
        <dbReference type="EMBL" id="CAF4307967.1"/>
    </source>
</evidence>
<evidence type="ECO:0000313" key="2">
    <source>
        <dbReference type="EMBL" id="CAF3927451.1"/>
    </source>
</evidence>
<dbReference type="AlphaFoldDB" id="A0A820I8B4"/>
<name>A0A820I8B4_9BILA</name>
<evidence type="ECO:0000313" key="4">
    <source>
        <dbReference type="Proteomes" id="UP000663874"/>
    </source>
</evidence>
<accession>A0A820I8B4</accession>
<feature type="compositionally biased region" description="Polar residues" evidence="1">
    <location>
        <begin position="1"/>
        <end position="14"/>
    </location>
</feature>
<feature type="region of interest" description="Disordered" evidence="1">
    <location>
        <begin position="1"/>
        <end position="28"/>
    </location>
</feature>
<proteinExistence type="predicted"/>
<dbReference type="Proteomes" id="UP000663874">
    <property type="component" value="Unassembled WGS sequence"/>
</dbReference>